<feature type="domain" description="Peptidase S12 Pab87-related C-terminal" evidence="3">
    <location>
        <begin position="405"/>
        <end position="490"/>
    </location>
</feature>
<dbReference type="SUPFAM" id="SSF56601">
    <property type="entry name" value="beta-lactamase/transpeptidase-like"/>
    <property type="match status" value="1"/>
</dbReference>
<dbReference type="OrthoDB" id="1522765at2"/>
<dbReference type="PANTHER" id="PTHR46825">
    <property type="entry name" value="D-ALANYL-D-ALANINE-CARBOXYPEPTIDASE/ENDOPEPTIDASE AMPH"/>
    <property type="match status" value="1"/>
</dbReference>
<name>A0A1G7B1G2_9SPHI</name>
<dbReference type="STRING" id="1391627.SAMN05216464_104350"/>
<dbReference type="InterPro" id="IPR021860">
    <property type="entry name" value="Peptidase_S12_Pab87-rel_C"/>
</dbReference>
<dbReference type="EMBL" id="FNAI01000004">
    <property type="protein sequence ID" value="SDE20772.1"/>
    <property type="molecule type" value="Genomic_DNA"/>
</dbReference>
<feature type="signal peptide" evidence="1">
    <location>
        <begin position="1"/>
        <end position="20"/>
    </location>
</feature>
<evidence type="ECO:0000259" key="2">
    <source>
        <dbReference type="Pfam" id="PF00144"/>
    </source>
</evidence>
<evidence type="ECO:0000313" key="5">
    <source>
        <dbReference type="Proteomes" id="UP000199072"/>
    </source>
</evidence>
<proteinExistence type="predicted"/>
<feature type="domain" description="Beta-lactamase-related" evidence="2">
    <location>
        <begin position="30"/>
        <end position="371"/>
    </location>
</feature>
<dbReference type="Pfam" id="PF11954">
    <property type="entry name" value="DUF3471"/>
    <property type="match status" value="1"/>
</dbReference>
<keyword evidence="1" id="KW-0732">Signal</keyword>
<gene>
    <name evidence="4" type="ORF">SAMN05216464_104350</name>
</gene>
<dbReference type="InterPro" id="IPR001466">
    <property type="entry name" value="Beta-lactam-related"/>
</dbReference>
<organism evidence="4 5">
    <name type="scientific">Mucilaginibacter pineti</name>
    <dbReference type="NCBI Taxonomy" id="1391627"/>
    <lineage>
        <taxon>Bacteria</taxon>
        <taxon>Pseudomonadati</taxon>
        <taxon>Bacteroidota</taxon>
        <taxon>Sphingobacteriia</taxon>
        <taxon>Sphingobacteriales</taxon>
        <taxon>Sphingobacteriaceae</taxon>
        <taxon>Mucilaginibacter</taxon>
    </lineage>
</organism>
<dbReference type="RefSeq" id="WP_091149546.1">
    <property type="nucleotide sequence ID" value="NZ_FNAI01000004.1"/>
</dbReference>
<accession>A0A1G7B1G2</accession>
<feature type="chain" id="PRO_5011449321" evidence="1">
    <location>
        <begin position="21"/>
        <end position="506"/>
    </location>
</feature>
<dbReference type="InterPro" id="IPR050491">
    <property type="entry name" value="AmpC-like"/>
</dbReference>
<dbReference type="Pfam" id="PF00144">
    <property type="entry name" value="Beta-lactamase"/>
    <property type="match status" value="1"/>
</dbReference>
<dbReference type="Gene3D" id="3.40.710.10">
    <property type="entry name" value="DD-peptidase/beta-lactamase superfamily"/>
    <property type="match status" value="1"/>
</dbReference>
<reference evidence="4 5" key="1">
    <citation type="submission" date="2016-10" db="EMBL/GenBank/DDBJ databases">
        <authorList>
            <person name="de Groot N.N."/>
        </authorList>
    </citation>
    <scope>NUCLEOTIDE SEQUENCE [LARGE SCALE GENOMIC DNA]</scope>
    <source>
        <strain evidence="4 5">47C3B</strain>
    </source>
</reference>
<sequence length="506" mass="56783">MKKSVLILLAHLFAITVALGQQPAFIEKDLDTYIKQGLKEWNIPGLAIAIVKDGKTIVMKGYGVRDLKTQEPVDENTLFMIASNSKLFTGTALAQLDVEHKLSLDDKITKYFPDYSVYDANTTALLTIKDLLGHHLGTGTFQGDFTFWNTALTRQQIMDKMKLLKPMAGFRQTYGYCNSCFLTAGQVIPVVTGKPWETYIQDVFLTPLGMDNTYPLSTGIAARKNVAKPYSNTFTGKLIELPYDQVDNLAPAGSIVSCVKDVAKWLTMQLDSGKYNGKQIVAWQALQKTRDENTIINSRRQKAFPMHFRGYGLGVVMADYNGKQVFWHTGGANGFVTNTCFVPEEKLAITILTNNDNQSFFEALRYQILDAYLGVPYVNRSEAALKGFPEEVAASAKKTADMQVRVKNTQPELPLSAYAGRYQNTVYGPIDIVVNKKELQIKLNGHRDITARVQYMDNGEWLMTYSNPAFGIFPIKFKTENSKVVSTEVKVNDFIEFDPYLFVKEN</sequence>
<evidence type="ECO:0000313" key="4">
    <source>
        <dbReference type="EMBL" id="SDE20772.1"/>
    </source>
</evidence>
<evidence type="ECO:0000259" key="3">
    <source>
        <dbReference type="Pfam" id="PF11954"/>
    </source>
</evidence>
<dbReference type="Gene3D" id="2.40.128.600">
    <property type="match status" value="1"/>
</dbReference>
<evidence type="ECO:0000256" key="1">
    <source>
        <dbReference type="SAM" id="SignalP"/>
    </source>
</evidence>
<dbReference type="InterPro" id="IPR012338">
    <property type="entry name" value="Beta-lactam/transpept-like"/>
</dbReference>
<keyword evidence="5" id="KW-1185">Reference proteome</keyword>
<protein>
    <submittedName>
        <fullName evidence="4">CubicO group peptidase, beta-lactamase class C family</fullName>
    </submittedName>
</protein>
<dbReference type="AlphaFoldDB" id="A0A1G7B1G2"/>
<dbReference type="PANTHER" id="PTHR46825:SF15">
    <property type="entry name" value="BETA-LACTAMASE-RELATED DOMAIN-CONTAINING PROTEIN"/>
    <property type="match status" value="1"/>
</dbReference>
<dbReference type="Proteomes" id="UP000199072">
    <property type="component" value="Unassembled WGS sequence"/>
</dbReference>